<dbReference type="PANTHER" id="PTHR48090:SF7">
    <property type="entry name" value="RFBJ PROTEIN"/>
    <property type="match status" value="1"/>
</dbReference>
<dbReference type="PANTHER" id="PTHR48090">
    <property type="entry name" value="UNDECAPRENYL-PHOSPHATE 4-DEOXY-4-FORMAMIDO-L-ARABINOSE TRANSFERASE-RELATED"/>
    <property type="match status" value="1"/>
</dbReference>
<dbReference type="SUPFAM" id="SSF53448">
    <property type="entry name" value="Nucleotide-diphospho-sugar transferases"/>
    <property type="match status" value="1"/>
</dbReference>
<dbReference type="InterPro" id="IPR029044">
    <property type="entry name" value="Nucleotide-diphossugar_trans"/>
</dbReference>
<dbReference type="InterPro" id="IPR001173">
    <property type="entry name" value="Glyco_trans_2-like"/>
</dbReference>
<name>A0A6J7D4G3_9ZZZZ</name>
<protein>
    <submittedName>
        <fullName evidence="2">Unannotated protein</fullName>
    </submittedName>
</protein>
<dbReference type="EMBL" id="CAFBLN010000009">
    <property type="protein sequence ID" value="CAB4863329.1"/>
    <property type="molecule type" value="Genomic_DNA"/>
</dbReference>
<dbReference type="AlphaFoldDB" id="A0A6J7D4G3"/>
<reference evidence="2" key="1">
    <citation type="submission" date="2020-05" db="EMBL/GenBank/DDBJ databases">
        <authorList>
            <person name="Chiriac C."/>
            <person name="Salcher M."/>
            <person name="Ghai R."/>
            <person name="Kavagutti S V."/>
        </authorList>
    </citation>
    <scope>NUCLEOTIDE SEQUENCE</scope>
</reference>
<feature type="domain" description="Glycosyltransferase 2-like" evidence="1">
    <location>
        <begin position="40"/>
        <end position="167"/>
    </location>
</feature>
<sequence>MMGYMLDAHMTESEDREALPSTSLVRAQPSITAVFPFRLSIVVPVYNEVATVERVVSTVLSLEIPCEFEVIVVDDGSTDGSSTLLEDLSGNNVQVLHHAKNLGKGAAVKTGLAASTGTHLLIFDADTEYDPHDIARLVLPLMSGRAEVVFGSRMSGFGTVHPSLHHLVGNRLMTWTANIMFGAAISDLHTCLKLLPIPLLRAMRLQEGGFGLDTEIACEMLRLGFRPYELPISYVGRSVQEGKKIRVSDAFRSVYILTKIRVSRRRVKYGNRDLTLIPKIHLIDVSGYGA</sequence>
<dbReference type="Gene3D" id="3.90.550.10">
    <property type="entry name" value="Spore Coat Polysaccharide Biosynthesis Protein SpsA, Chain A"/>
    <property type="match status" value="1"/>
</dbReference>
<proteinExistence type="predicted"/>
<gene>
    <name evidence="2" type="ORF">UFOPK3381_00381</name>
</gene>
<evidence type="ECO:0000259" key="1">
    <source>
        <dbReference type="Pfam" id="PF00535"/>
    </source>
</evidence>
<dbReference type="Pfam" id="PF00535">
    <property type="entry name" value="Glycos_transf_2"/>
    <property type="match status" value="1"/>
</dbReference>
<dbReference type="CDD" id="cd04179">
    <property type="entry name" value="DPM_DPG-synthase_like"/>
    <property type="match status" value="1"/>
</dbReference>
<dbReference type="InterPro" id="IPR050256">
    <property type="entry name" value="Glycosyltransferase_2"/>
</dbReference>
<accession>A0A6J7D4G3</accession>
<evidence type="ECO:0000313" key="2">
    <source>
        <dbReference type="EMBL" id="CAB4863329.1"/>
    </source>
</evidence>
<organism evidence="2">
    <name type="scientific">freshwater metagenome</name>
    <dbReference type="NCBI Taxonomy" id="449393"/>
    <lineage>
        <taxon>unclassified sequences</taxon>
        <taxon>metagenomes</taxon>
        <taxon>ecological metagenomes</taxon>
    </lineage>
</organism>